<dbReference type="InterPro" id="IPR012296">
    <property type="entry name" value="Nuclease_put_TT1808"/>
</dbReference>
<name>A0A367RWD5_NOSPU</name>
<dbReference type="Pfam" id="PF05685">
    <property type="entry name" value="Uma2"/>
    <property type="match status" value="1"/>
</dbReference>
<evidence type="ECO:0000259" key="1">
    <source>
        <dbReference type="Pfam" id="PF05685"/>
    </source>
</evidence>
<dbReference type="AlphaFoldDB" id="A0A367RWD5"/>
<dbReference type="EMBL" id="LXQE01000085">
    <property type="protein sequence ID" value="RCJ40020.1"/>
    <property type="molecule type" value="Genomic_DNA"/>
</dbReference>
<dbReference type="Proteomes" id="UP000252085">
    <property type="component" value="Unassembled WGS sequence"/>
</dbReference>
<gene>
    <name evidence="2" type="ORF">A6769_05560</name>
</gene>
<dbReference type="Gene3D" id="3.90.1570.10">
    <property type="entry name" value="tt1808, chain A"/>
    <property type="match status" value="1"/>
</dbReference>
<reference evidence="2 3" key="1">
    <citation type="submission" date="2016-04" db="EMBL/GenBank/DDBJ databases">
        <authorList>
            <person name="Evans L.H."/>
            <person name="Alamgir A."/>
            <person name="Owens N."/>
            <person name="Weber N.D."/>
            <person name="Virtaneva K."/>
            <person name="Barbian K."/>
            <person name="Babar A."/>
            <person name="Rosenke K."/>
        </authorList>
    </citation>
    <scope>NUCLEOTIDE SEQUENCE [LARGE SCALE GENOMIC DNA]</scope>
    <source>
        <strain evidence="2">NIES-2108</strain>
    </source>
</reference>
<evidence type="ECO:0000313" key="3">
    <source>
        <dbReference type="Proteomes" id="UP000252085"/>
    </source>
</evidence>
<dbReference type="PANTHER" id="PTHR34107">
    <property type="entry name" value="SLL0198 PROTEIN-RELATED"/>
    <property type="match status" value="1"/>
</dbReference>
<comment type="caution">
    <text evidence="2">The sequence shown here is derived from an EMBL/GenBank/DDBJ whole genome shotgun (WGS) entry which is preliminary data.</text>
</comment>
<dbReference type="InterPro" id="IPR011335">
    <property type="entry name" value="Restrct_endonuc-II-like"/>
</dbReference>
<dbReference type="SUPFAM" id="SSF52980">
    <property type="entry name" value="Restriction endonuclease-like"/>
    <property type="match status" value="1"/>
</dbReference>
<feature type="domain" description="Putative restriction endonuclease" evidence="1">
    <location>
        <begin position="17"/>
        <end position="187"/>
    </location>
</feature>
<protein>
    <recommendedName>
        <fullName evidence="1">Putative restriction endonuclease domain-containing protein</fullName>
    </recommendedName>
</protein>
<organism evidence="2 3">
    <name type="scientific">Nostoc punctiforme NIES-2108</name>
    <dbReference type="NCBI Taxonomy" id="1356359"/>
    <lineage>
        <taxon>Bacteria</taxon>
        <taxon>Bacillati</taxon>
        <taxon>Cyanobacteriota</taxon>
        <taxon>Cyanophyceae</taxon>
        <taxon>Nostocales</taxon>
        <taxon>Nostocaceae</taxon>
        <taxon>Nostoc</taxon>
    </lineage>
</organism>
<dbReference type="PANTHER" id="PTHR34107:SF7">
    <property type="entry name" value="SLR2092 PROTEIN"/>
    <property type="match status" value="1"/>
</dbReference>
<dbReference type="InterPro" id="IPR008538">
    <property type="entry name" value="Uma2"/>
</dbReference>
<accession>A0A367RWD5</accession>
<proteinExistence type="predicted"/>
<evidence type="ECO:0000313" key="2">
    <source>
        <dbReference type="EMBL" id="RCJ40020.1"/>
    </source>
</evidence>
<dbReference type="CDD" id="cd06260">
    <property type="entry name" value="DUF820-like"/>
    <property type="match status" value="1"/>
</dbReference>
<sequence>MDALTINFAPVLQITDEQFFQLCQINELIRFERNADGTLLLMPLVGGLTSNRNANLTAQLGVWNRDESLGIAFASSVGFILLNGAVRSPDASWLKRDRWDSLTQEQKEKFPPVCPDFVVELRSDTDCLIRLQNKMQEYRDNGARLGWLIDLETRQVEIYRSGRDVELLQSPASLSGEDILPGFVLNFEAIW</sequence>